<dbReference type="PANTHER" id="PTHR44688">
    <property type="entry name" value="DNA-BINDING TRANSCRIPTIONAL ACTIVATOR DEVR_DOSR"/>
    <property type="match status" value="1"/>
</dbReference>
<reference evidence="6" key="1">
    <citation type="journal article" date="2019" name="Int. J. Syst. Evol. Microbiol.">
        <title>The Global Catalogue of Microorganisms (GCM) 10K type strain sequencing project: providing services to taxonomists for standard genome sequencing and annotation.</title>
        <authorList>
            <consortium name="The Broad Institute Genomics Platform"/>
            <consortium name="The Broad Institute Genome Sequencing Center for Infectious Disease"/>
            <person name="Wu L."/>
            <person name="Ma J."/>
        </authorList>
    </citation>
    <scope>NUCLEOTIDE SEQUENCE [LARGE SCALE GENOMIC DNA]</scope>
    <source>
        <strain evidence="6">JCM 18306</strain>
    </source>
</reference>
<sequence>MGDSAPFSRDFLSSLHGLTARERQILLRLAACEGNRVIARHLRITERTVKAHLTSILTKLSLTSRTEATVVALRYHRQLCPAVPGGAMDQSPIAEAPCDS</sequence>
<evidence type="ECO:0000313" key="5">
    <source>
        <dbReference type="EMBL" id="GAA5203250.1"/>
    </source>
</evidence>
<evidence type="ECO:0000259" key="4">
    <source>
        <dbReference type="PROSITE" id="PS50043"/>
    </source>
</evidence>
<feature type="domain" description="HTH luxR-type" evidence="4">
    <location>
        <begin position="11"/>
        <end position="76"/>
    </location>
</feature>
<dbReference type="Gene3D" id="1.10.10.10">
    <property type="entry name" value="Winged helix-like DNA-binding domain superfamily/Winged helix DNA-binding domain"/>
    <property type="match status" value="1"/>
</dbReference>
<name>A0ABP9SXI9_9ACTN</name>
<dbReference type="PROSITE" id="PS50043">
    <property type="entry name" value="HTH_LUXR_2"/>
    <property type="match status" value="1"/>
</dbReference>
<dbReference type="InterPro" id="IPR036388">
    <property type="entry name" value="WH-like_DNA-bd_sf"/>
</dbReference>
<evidence type="ECO:0000256" key="1">
    <source>
        <dbReference type="ARBA" id="ARBA00023015"/>
    </source>
</evidence>
<dbReference type="EMBL" id="BAABJR010000001">
    <property type="protein sequence ID" value="GAA5203250.1"/>
    <property type="molecule type" value="Genomic_DNA"/>
</dbReference>
<dbReference type="SMART" id="SM00421">
    <property type="entry name" value="HTH_LUXR"/>
    <property type="match status" value="1"/>
</dbReference>
<dbReference type="PRINTS" id="PR00038">
    <property type="entry name" value="HTHLUXR"/>
</dbReference>
<evidence type="ECO:0000313" key="6">
    <source>
        <dbReference type="Proteomes" id="UP001499878"/>
    </source>
</evidence>
<dbReference type="CDD" id="cd06170">
    <property type="entry name" value="LuxR_C_like"/>
    <property type="match status" value="1"/>
</dbReference>
<comment type="caution">
    <text evidence="5">The sequence shown here is derived from an EMBL/GenBank/DDBJ whole genome shotgun (WGS) entry which is preliminary data.</text>
</comment>
<organism evidence="5 6">
    <name type="scientific">Streptomyces thinghirensis</name>
    <dbReference type="NCBI Taxonomy" id="551547"/>
    <lineage>
        <taxon>Bacteria</taxon>
        <taxon>Bacillati</taxon>
        <taxon>Actinomycetota</taxon>
        <taxon>Actinomycetes</taxon>
        <taxon>Kitasatosporales</taxon>
        <taxon>Streptomycetaceae</taxon>
        <taxon>Streptomyces</taxon>
    </lineage>
</organism>
<dbReference type="InterPro" id="IPR000792">
    <property type="entry name" value="Tscrpt_reg_LuxR_C"/>
</dbReference>
<evidence type="ECO:0000256" key="2">
    <source>
        <dbReference type="ARBA" id="ARBA00023125"/>
    </source>
</evidence>
<evidence type="ECO:0000256" key="3">
    <source>
        <dbReference type="ARBA" id="ARBA00023163"/>
    </source>
</evidence>
<dbReference type="PROSITE" id="PS00622">
    <property type="entry name" value="HTH_LUXR_1"/>
    <property type="match status" value="1"/>
</dbReference>
<dbReference type="SUPFAM" id="SSF46894">
    <property type="entry name" value="C-terminal effector domain of the bipartite response regulators"/>
    <property type="match status" value="1"/>
</dbReference>
<keyword evidence="6" id="KW-1185">Reference proteome</keyword>
<accession>A0ABP9SXI9</accession>
<dbReference type="InterPro" id="IPR016032">
    <property type="entry name" value="Sig_transdc_resp-reg_C-effctor"/>
</dbReference>
<dbReference type="PANTHER" id="PTHR44688:SF16">
    <property type="entry name" value="DNA-BINDING TRANSCRIPTIONAL ACTIVATOR DEVR_DOSR"/>
    <property type="match status" value="1"/>
</dbReference>
<gene>
    <name evidence="5" type="ORF">GCM10023323_01280</name>
</gene>
<keyword evidence="2" id="KW-0238">DNA-binding</keyword>
<proteinExistence type="predicted"/>
<keyword evidence="1" id="KW-0805">Transcription regulation</keyword>
<keyword evidence="3" id="KW-0804">Transcription</keyword>
<dbReference type="Pfam" id="PF00196">
    <property type="entry name" value="GerE"/>
    <property type="match status" value="1"/>
</dbReference>
<protein>
    <recommendedName>
        <fullName evidence="4">HTH luxR-type domain-containing protein</fullName>
    </recommendedName>
</protein>
<dbReference type="Proteomes" id="UP001499878">
    <property type="component" value="Unassembled WGS sequence"/>
</dbReference>